<reference evidence="1 2" key="1">
    <citation type="journal article" date="2016" name="Nat. Commun.">
        <title>Thousands of microbial genomes shed light on interconnected biogeochemical processes in an aquifer system.</title>
        <authorList>
            <person name="Anantharaman K."/>
            <person name="Brown C.T."/>
            <person name="Hug L.A."/>
            <person name="Sharon I."/>
            <person name="Castelle C.J."/>
            <person name="Probst A.J."/>
            <person name="Thomas B.C."/>
            <person name="Singh A."/>
            <person name="Wilkins M.J."/>
            <person name="Karaoz U."/>
            <person name="Brodie E.L."/>
            <person name="Williams K.H."/>
            <person name="Hubbard S.S."/>
            <person name="Banfield J.F."/>
        </authorList>
    </citation>
    <scope>NUCLEOTIDE SEQUENCE [LARGE SCALE GENOMIC DNA]</scope>
</reference>
<dbReference type="EMBL" id="MFTC01000098">
    <property type="protein sequence ID" value="OGI49451.1"/>
    <property type="molecule type" value="Genomic_DNA"/>
</dbReference>
<accession>A0A1F6TWF3</accession>
<organism evidence="1 2">
    <name type="scientific">Candidatus Muproteobacteria bacterium RIFCSPLOWO2_01_FULL_60_18</name>
    <dbReference type="NCBI Taxonomy" id="1817768"/>
    <lineage>
        <taxon>Bacteria</taxon>
        <taxon>Pseudomonadati</taxon>
        <taxon>Pseudomonadota</taxon>
        <taxon>Candidatus Muproteobacteria</taxon>
    </lineage>
</organism>
<name>A0A1F6TWF3_9PROT</name>
<dbReference type="Proteomes" id="UP000179037">
    <property type="component" value="Unassembled WGS sequence"/>
</dbReference>
<dbReference type="AlphaFoldDB" id="A0A1F6TWF3"/>
<comment type="caution">
    <text evidence="1">The sequence shown here is derived from an EMBL/GenBank/DDBJ whole genome shotgun (WGS) entry which is preliminary data.</text>
</comment>
<proteinExistence type="predicted"/>
<evidence type="ECO:0000313" key="2">
    <source>
        <dbReference type="Proteomes" id="UP000179037"/>
    </source>
</evidence>
<protein>
    <submittedName>
        <fullName evidence="1">Uncharacterized protein</fullName>
    </submittedName>
</protein>
<sequence>MEDSDDINVLGLDPIDDAVVLKDQLSNILTVGFWNLAPDLGMLVSDSTALKIFSTNRRA</sequence>
<gene>
    <name evidence="1" type="ORF">A3A87_08510</name>
</gene>
<evidence type="ECO:0000313" key="1">
    <source>
        <dbReference type="EMBL" id="OGI49451.1"/>
    </source>
</evidence>